<proteinExistence type="inferred from homology"/>
<name>A0A9X5GRR6_9FIRM</name>
<keyword evidence="6" id="KW-0449">Lipoprotein</keyword>
<dbReference type="EMBL" id="QZDT01000009">
    <property type="protein sequence ID" value="NBJ92604.1"/>
    <property type="molecule type" value="Genomic_DNA"/>
</dbReference>
<dbReference type="Gene3D" id="3.40.190.10">
    <property type="entry name" value="Periplasmic binding protein-like II"/>
    <property type="match status" value="2"/>
</dbReference>
<evidence type="ECO:0000256" key="3">
    <source>
        <dbReference type="ARBA" id="ARBA00022729"/>
    </source>
</evidence>
<dbReference type="PANTHER" id="PTHR30429:SF0">
    <property type="entry name" value="METHIONINE-BINDING LIPOPROTEIN METQ"/>
    <property type="match status" value="1"/>
</dbReference>
<comment type="similarity">
    <text evidence="2">Belongs to the NlpA lipoprotein family.</text>
</comment>
<evidence type="ECO:0000313" key="8">
    <source>
        <dbReference type="EMBL" id="NBJ92604.1"/>
    </source>
</evidence>
<evidence type="ECO:0000256" key="4">
    <source>
        <dbReference type="ARBA" id="ARBA00023136"/>
    </source>
</evidence>
<keyword evidence="5" id="KW-0564">Palmitate</keyword>
<dbReference type="PANTHER" id="PTHR30429">
    <property type="entry name" value="D-METHIONINE-BINDING LIPOPROTEIN METQ"/>
    <property type="match status" value="1"/>
</dbReference>
<dbReference type="Pfam" id="PF03180">
    <property type="entry name" value="Lipoprotein_9"/>
    <property type="match status" value="1"/>
</dbReference>
<dbReference type="GO" id="GO:0016020">
    <property type="term" value="C:membrane"/>
    <property type="evidence" value="ECO:0007669"/>
    <property type="project" value="UniProtKB-SubCell"/>
</dbReference>
<dbReference type="InterPro" id="IPR004872">
    <property type="entry name" value="Lipoprotein_NlpA"/>
</dbReference>
<evidence type="ECO:0000256" key="2">
    <source>
        <dbReference type="ARBA" id="ARBA00008973"/>
    </source>
</evidence>
<accession>A0A9X5GRR6</accession>
<keyword evidence="9" id="KW-1185">Reference proteome</keyword>
<reference evidence="8" key="1">
    <citation type="submission" date="2018-09" db="EMBL/GenBank/DDBJ databases">
        <title>Murine metabolic-syndrome-specific gut microbial biobank.</title>
        <authorList>
            <person name="Liu C."/>
        </authorList>
    </citation>
    <scope>NUCLEOTIDE SEQUENCE</scope>
    <source>
        <strain evidence="8">D42-62</strain>
    </source>
</reference>
<gene>
    <name evidence="8" type="ORF">D5281_08340</name>
</gene>
<feature type="region of interest" description="Disordered" evidence="7">
    <location>
        <begin position="50"/>
        <end position="101"/>
    </location>
</feature>
<comment type="caution">
    <text evidence="8">The sequence shown here is derived from an EMBL/GenBank/DDBJ whole genome shotgun (WGS) entry which is preliminary data.</text>
</comment>
<dbReference type="AlphaFoldDB" id="A0A9X5GRR6"/>
<dbReference type="Proteomes" id="UP001154420">
    <property type="component" value="Unassembled WGS sequence"/>
</dbReference>
<protein>
    <submittedName>
        <fullName evidence="8">Metal ABC transporter substrate-binding protein</fullName>
    </submittedName>
</protein>
<evidence type="ECO:0000256" key="5">
    <source>
        <dbReference type="ARBA" id="ARBA00023139"/>
    </source>
</evidence>
<comment type="subcellular location">
    <subcellularLocation>
        <location evidence="1">Membrane</location>
        <topology evidence="1">Lipid-anchor</topology>
    </subcellularLocation>
</comment>
<sequence>MACEVGQTFIRLCRLNEYIFFIIGGEIMKKKVVALLMAVVTASAVLVGCGGGTNETTPEQETAGDAADTEAEAGTEAGDAEDESAAADTESEGSDESADAQTGEAVVLKCVCDLTPHSEILNAASDLLAEKGIELDIVSTTWDATWNDMLVDGEIDFAYFMHVPAMESIEEEMGTTLYSMGGIHVEPYACFSDKYASKEELPENAVIAIPNDSSNEYRALKVLETEGFIKLNPDMTAIDASVNQIDEYVVPIEIVEMDQANIIPSAADFDAYFVNVNRALEADIDTTAYLMREGEDSEYANIITVTEANKDNEAIKTLVSVLQSDDVKKFIEENFNGAVIPAK</sequence>
<feature type="compositionally biased region" description="Acidic residues" evidence="7">
    <location>
        <begin position="67"/>
        <end position="98"/>
    </location>
</feature>
<evidence type="ECO:0000256" key="6">
    <source>
        <dbReference type="ARBA" id="ARBA00023288"/>
    </source>
</evidence>
<evidence type="ECO:0000313" key="9">
    <source>
        <dbReference type="Proteomes" id="UP001154420"/>
    </source>
</evidence>
<keyword evidence="4" id="KW-0472">Membrane</keyword>
<keyword evidence="3" id="KW-0732">Signal</keyword>
<evidence type="ECO:0000256" key="7">
    <source>
        <dbReference type="SAM" id="MobiDB-lite"/>
    </source>
</evidence>
<evidence type="ECO:0000256" key="1">
    <source>
        <dbReference type="ARBA" id="ARBA00004635"/>
    </source>
</evidence>
<organism evidence="8 9">
    <name type="scientific">Parablautia muri</name>
    <dbReference type="NCBI Taxonomy" id="2320879"/>
    <lineage>
        <taxon>Bacteria</taxon>
        <taxon>Bacillati</taxon>
        <taxon>Bacillota</taxon>
        <taxon>Clostridia</taxon>
        <taxon>Lachnospirales</taxon>
        <taxon>Lachnospiraceae</taxon>
        <taxon>Parablautia</taxon>
    </lineage>
</organism>
<dbReference type="SUPFAM" id="SSF53850">
    <property type="entry name" value="Periplasmic binding protein-like II"/>
    <property type="match status" value="1"/>
</dbReference>